<dbReference type="FunFam" id="1.10.472.10:FF:000066">
    <property type="entry name" value="Transcription factor IIIB subunit"/>
    <property type="match status" value="1"/>
</dbReference>
<evidence type="ECO:0000256" key="4">
    <source>
        <dbReference type="ARBA" id="ARBA00022771"/>
    </source>
</evidence>
<evidence type="ECO:0000256" key="3">
    <source>
        <dbReference type="ARBA" id="ARBA00022723"/>
    </source>
</evidence>
<dbReference type="GO" id="GO:0000126">
    <property type="term" value="C:transcription factor TFIIIB complex"/>
    <property type="evidence" value="ECO:0007669"/>
    <property type="project" value="TreeGrafter"/>
</dbReference>
<dbReference type="GeneID" id="17038909"/>
<dbReference type="InterPro" id="IPR013150">
    <property type="entry name" value="TFIIB_cyclin"/>
</dbReference>
<feature type="domain" description="Cyclin-like" evidence="11">
    <location>
        <begin position="192"/>
        <end position="276"/>
    </location>
</feature>
<comment type="caution">
    <text evidence="12">The sequence shown here is derived from an EMBL/GenBank/DDBJ whole genome shotgun (WGS) entry which is preliminary data.</text>
</comment>
<dbReference type="RefSeq" id="XP_005645474.1">
    <property type="nucleotide sequence ID" value="XM_005645417.1"/>
</dbReference>
<dbReference type="GO" id="GO:0097550">
    <property type="term" value="C:transcription preinitiation complex"/>
    <property type="evidence" value="ECO:0007669"/>
    <property type="project" value="TreeGrafter"/>
</dbReference>
<keyword evidence="7" id="KW-0010">Activator</keyword>
<evidence type="ECO:0000313" key="13">
    <source>
        <dbReference type="Proteomes" id="UP000007264"/>
    </source>
</evidence>
<keyword evidence="5" id="KW-0862">Zinc</keyword>
<dbReference type="AlphaFoldDB" id="I0YRB1"/>
<evidence type="ECO:0000256" key="10">
    <source>
        <dbReference type="SAM" id="MobiDB-lite"/>
    </source>
</evidence>
<dbReference type="CDD" id="cd20553">
    <property type="entry name" value="CYCLIN_TFIIIB90_rpt1"/>
    <property type="match status" value="1"/>
</dbReference>
<feature type="region of interest" description="Disordered" evidence="10">
    <location>
        <begin position="447"/>
        <end position="466"/>
    </location>
</feature>
<dbReference type="InterPro" id="IPR036915">
    <property type="entry name" value="Cyclin-like_sf"/>
</dbReference>
<feature type="domain" description="Cyclin-like" evidence="11">
    <location>
        <begin position="91"/>
        <end position="174"/>
    </location>
</feature>
<dbReference type="Proteomes" id="UP000007264">
    <property type="component" value="Unassembled WGS sequence"/>
</dbReference>
<organism evidence="12 13">
    <name type="scientific">Coccomyxa subellipsoidea (strain C-169)</name>
    <name type="common">Green microalga</name>
    <dbReference type="NCBI Taxonomy" id="574566"/>
    <lineage>
        <taxon>Eukaryota</taxon>
        <taxon>Viridiplantae</taxon>
        <taxon>Chlorophyta</taxon>
        <taxon>core chlorophytes</taxon>
        <taxon>Trebouxiophyceae</taxon>
        <taxon>Trebouxiophyceae incertae sedis</taxon>
        <taxon>Coccomyxaceae</taxon>
        <taxon>Coccomyxa</taxon>
        <taxon>Coccomyxa subellipsoidea</taxon>
    </lineage>
</organism>
<keyword evidence="4" id="KW-0863">Zinc-finger</keyword>
<keyword evidence="6" id="KW-0805">Transcription regulation</keyword>
<evidence type="ECO:0000259" key="11">
    <source>
        <dbReference type="SMART" id="SM00385"/>
    </source>
</evidence>
<keyword evidence="8" id="KW-0804">Transcription</keyword>
<dbReference type="GO" id="GO:0000995">
    <property type="term" value="F:RNA polymerase III general transcription initiation factor activity"/>
    <property type="evidence" value="ECO:0007669"/>
    <property type="project" value="TreeGrafter"/>
</dbReference>
<dbReference type="KEGG" id="csl:COCSUDRAFT_18052"/>
<dbReference type="Gene3D" id="1.10.472.170">
    <property type="match status" value="1"/>
</dbReference>
<dbReference type="GO" id="GO:0017025">
    <property type="term" value="F:TBP-class protein binding"/>
    <property type="evidence" value="ECO:0007669"/>
    <property type="project" value="InterPro"/>
</dbReference>
<evidence type="ECO:0000256" key="1">
    <source>
        <dbReference type="ARBA" id="ARBA00004123"/>
    </source>
</evidence>
<dbReference type="GO" id="GO:0008270">
    <property type="term" value="F:zinc ion binding"/>
    <property type="evidence" value="ECO:0007669"/>
    <property type="project" value="UniProtKB-KW"/>
</dbReference>
<dbReference type="InterPro" id="IPR011665">
    <property type="entry name" value="BRF1_TBP-bd_dom"/>
</dbReference>
<evidence type="ECO:0000256" key="6">
    <source>
        <dbReference type="ARBA" id="ARBA00023015"/>
    </source>
</evidence>
<dbReference type="Pfam" id="PF00382">
    <property type="entry name" value="TFIIB"/>
    <property type="match status" value="2"/>
</dbReference>
<dbReference type="Gene3D" id="1.20.5.650">
    <property type="entry name" value="Single helix bin"/>
    <property type="match status" value="1"/>
</dbReference>
<evidence type="ECO:0000256" key="7">
    <source>
        <dbReference type="ARBA" id="ARBA00023159"/>
    </source>
</evidence>
<dbReference type="PANTHER" id="PTHR11618">
    <property type="entry name" value="TRANSCRIPTION INITIATION FACTOR IIB-RELATED"/>
    <property type="match status" value="1"/>
</dbReference>
<keyword evidence="3" id="KW-0479">Metal-binding</keyword>
<evidence type="ECO:0000256" key="9">
    <source>
        <dbReference type="ARBA" id="ARBA00023242"/>
    </source>
</evidence>
<dbReference type="SUPFAM" id="SSF47954">
    <property type="entry name" value="Cyclin-like"/>
    <property type="match status" value="2"/>
</dbReference>
<dbReference type="PANTHER" id="PTHR11618:SF4">
    <property type="entry name" value="TRANSCRIPTION FACTOR IIIB 90 KDA SUBUNIT"/>
    <property type="match status" value="1"/>
</dbReference>
<evidence type="ECO:0000313" key="12">
    <source>
        <dbReference type="EMBL" id="EIE20930.1"/>
    </source>
</evidence>
<dbReference type="eggNOG" id="KOG1598">
    <property type="taxonomic scope" value="Eukaryota"/>
</dbReference>
<evidence type="ECO:0000256" key="8">
    <source>
        <dbReference type="ARBA" id="ARBA00023163"/>
    </source>
</evidence>
<dbReference type="EMBL" id="AGSI01000014">
    <property type="protein sequence ID" value="EIE20930.1"/>
    <property type="molecule type" value="Genomic_DNA"/>
</dbReference>
<protein>
    <submittedName>
        <fullName evidence="12">Cyclin-like protein</fullName>
    </submittedName>
</protein>
<evidence type="ECO:0000256" key="5">
    <source>
        <dbReference type="ARBA" id="ARBA00022833"/>
    </source>
</evidence>
<dbReference type="Pfam" id="PF07741">
    <property type="entry name" value="BRF1"/>
    <property type="match status" value="1"/>
</dbReference>
<reference evidence="12 13" key="1">
    <citation type="journal article" date="2012" name="Genome Biol.">
        <title>The genome of the polar eukaryotic microalga coccomyxa subellipsoidea reveals traits of cold adaptation.</title>
        <authorList>
            <person name="Blanc G."/>
            <person name="Agarkova I."/>
            <person name="Grimwood J."/>
            <person name="Kuo A."/>
            <person name="Brueggeman A."/>
            <person name="Dunigan D."/>
            <person name="Gurnon J."/>
            <person name="Ladunga I."/>
            <person name="Lindquist E."/>
            <person name="Lucas S."/>
            <person name="Pangilinan J."/>
            <person name="Proschold T."/>
            <person name="Salamov A."/>
            <person name="Schmutz J."/>
            <person name="Weeks D."/>
            <person name="Yamada T."/>
            <person name="Claverie J.M."/>
            <person name="Grigoriev I."/>
            <person name="Van Etten J."/>
            <person name="Lomsadze A."/>
            <person name="Borodovsky M."/>
        </authorList>
    </citation>
    <scope>NUCLEOTIDE SEQUENCE [LARGE SCALE GENOMIC DNA]</scope>
    <source>
        <strain evidence="12 13">C-169</strain>
    </source>
</reference>
<dbReference type="GO" id="GO:0070897">
    <property type="term" value="P:transcription preinitiation complex assembly"/>
    <property type="evidence" value="ECO:0007669"/>
    <property type="project" value="InterPro"/>
</dbReference>
<gene>
    <name evidence="12" type="ORF">COCSUDRAFT_18052</name>
</gene>
<accession>I0YRB1</accession>
<dbReference type="FunFam" id="1.10.472.10:FF:000007">
    <property type="entry name" value="Transcription factor IIIB 90 kDa subunit"/>
    <property type="match status" value="1"/>
</dbReference>
<keyword evidence="9" id="KW-0539">Nucleus</keyword>
<sequence>MAYCGHCKQEVEVENDDANGYQCCTTCGAVLDEGGFSTEVTFTKGAGGVSTADGQFLSDAAASRGLARISGGRGYGYQLDSHEKSLNKGRSEVTQLVDRLRIAPRDDTVEAASRLYKLALSRNFTRGRRTQLVAAACLYIVCRQDSKPFMLIDFSDALQVNVFTLGAVFLHLCKLLRLEEHPMFQRPVDPSLYLHRFANRLCVNDKFHAVTNTALRLVASMKRDWMQTGRRPSGICGAALFIAAHIHGVEKSKRDVVNIVHVGEATLAKRVKEFALTTSGDLTIEEFEDEGRALEAQHRKELQLNTIGAPAPAHTKGGCQHLTAGAAQHFAHGMCKVCYEEFLEVTGGTSAGADPPAFTAGLAPKKVALMHCPAELDGAAGGVPAAPAADVADDVADEELSELEDDEASLYLHTPEEAKLKELIWTELNREFLDCQSAKAAALESAAAKARPEDMLEPAETPEEATRRMLDAKKLSSKINYNALANLFSETSRGEQ</sequence>
<evidence type="ECO:0000256" key="2">
    <source>
        <dbReference type="ARBA" id="ARBA00010857"/>
    </source>
</evidence>
<comment type="similarity">
    <text evidence="2">Belongs to the TFIIB family.</text>
</comment>
<dbReference type="InterPro" id="IPR013763">
    <property type="entry name" value="Cyclin-like_dom"/>
</dbReference>
<name>I0YRB1_COCSC</name>
<dbReference type="STRING" id="574566.I0YRB1"/>
<dbReference type="GO" id="GO:0005634">
    <property type="term" value="C:nucleus"/>
    <property type="evidence" value="ECO:0007669"/>
    <property type="project" value="UniProtKB-SubCell"/>
</dbReference>
<dbReference type="Gene3D" id="1.10.472.10">
    <property type="entry name" value="Cyclin-like"/>
    <property type="match status" value="1"/>
</dbReference>
<dbReference type="PRINTS" id="PR00685">
    <property type="entry name" value="TIFACTORIIB"/>
</dbReference>
<dbReference type="SMART" id="SM00385">
    <property type="entry name" value="CYCLIN"/>
    <property type="match status" value="2"/>
</dbReference>
<proteinExistence type="inferred from homology"/>
<dbReference type="OrthoDB" id="511529at2759"/>
<dbReference type="CDD" id="cd20554">
    <property type="entry name" value="CYCLIN_TFIIIB90_rpt2"/>
    <property type="match status" value="1"/>
</dbReference>
<dbReference type="InterPro" id="IPR000812">
    <property type="entry name" value="TFIIB"/>
</dbReference>
<comment type="subcellular location">
    <subcellularLocation>
        <location evidence="1">Nucleus</location>
    </subcellularLocation>
</comment>
<keyword evidence="13" id="KW-1185">Reference proteome</keyword>
<dbReference type="GO" id="GO:0001006">
    <property type="term" value="F:RNA polymerase III type 3 promoter sequence-specific DNA binding"/>
    <property type="evidence" value="ECO:0007669"/>
    <property type="project" value="TreeGrafter"/>
</dbReference>